<proteinExistence type="predicted"/>
<dbReference type="EMBL" id="JALHAT010000024">
    <property type="protein sequence ID" value="MCJ1961721.1"/>
    <property type="molecule type" value="Genomic_DNA"/>
</dbReference>
<keyword evidence="2" id="KW-1185">Reference proteome</keyword>
<comment type="caution">
    <text evidence="1">The sequence shown here is derived from an EMBL/GenBank/DDBJ whole genome shotgun (WGS) entry which is preliminary data.</text>
</comment>
<accession>A0ABT0AEW1</accession>
<protein>
    <submittedName>
        <fullName evidence="1">Uncharacterized protein</fullName>
    </submittedName>
</protein>
<sequence>MARVLALAFPHTRRPALPVAQDVARGLVVAGCALALILAGVDLGL</sequence>
<evidence type="ECO:0000313" key="2">
    <source>
        <dbReference type="Proteomes" id="UP001162802"/>
    </source>
</evidence>
<name>A0ABT0AEW1_9SPHN</name>
<reference evidence="1" key="1">
    <citation type="submission" date="2022-03" db="EMBL/GenBank/DDBJ databases">
        <title>Identification of a novel bacterium isolated from mangrove sediments.</title>
        <authorList>
            <person name="Pan X."/>
        </authorList>
    </citation>
    <scope>NUCLEOTIDE SEQUENCE</scope>
    <source>
        <strain evidence="1">B2637</strain>
    </source>
</reference>
<evidence type="ECO:0000313" key="1">
    <source>
        <dbReference type="EMBL" id="MCJ1961721.1"/>
    </source>
</evidence>
<dbReference type="Proteomes" id="UP001162802">
    <property type="component" value="Unassembled WGS sequence"/>
</dbReference>
<organism evidence="1 2">
    <name type="scientific">Novosphingobium mangrovi</name>
    <name type="common">ex Hu et al. 2023</name>
    <dbReference type="NCBI Taxonomy" id="2930094"/>
    <lineage>
        <taxon>Bacteria</taxon>
        <taxon>Pseudomonadati</taxon>
        <taxon>Pseudomonadota</taxon>
        <taxon>Alphaproteobacteria</taxon>
        <taxon>Sphingomonadales</taxon>
        <taxon>Sphingomonadaceae</taxon>
        <taxon>Novosphingobium</taxon>
    </lineage>
</organism>
<gene>
    <name evidence="1" type="ORF">MTR65_13580</name>
</gene>
<dbReference type="RefSeq" id="WP_243801084.1">
    <property type="nucleotide sequence ID" value="NZ_JALHAT010000024.1"/>
</dbReference>